<name>A0A9P4Q5R2_9PEZI</name>
<evidence type="ECO:0000313" key="3">
    <source>
        <dbReference type="Proteomes" id="UP000799441"/>
    </source>
</evidence>
<comment type="caution">
    <text evidence="2">The sequence shown here is derived from an EMBL/GenBank/DDBJ whole genome shotgun (WGS) entry which is preliminary data.</text>
</comment>
<organism evidence="2 3">
    <name type="scientific">Polychaeton citri CBS 116435</name>
    <dbReference type="NCBI Taxonomy" id="1314669"/>
    <lineage>
        <taxon>Eukaryota</taxon>
        <taxon>Fungi</taxon>
        <taxon>Dikarya</taxon>
        <taxon>Ascomycota</taxon>
        <taxon>Pezizomycotina</taxon>
        <taxon>Dothideomycetes</taxon>
        <taxon>Dothideomycetidae</taxon>
        <taxon>Capnodiales</taxon>
        <taxon>Capnodiaceae</taxon>
        <taxon>Polychaeton</taxon>
    </lineage>
</organism>
<evidence type="ECO:0000256" key="1">
    <source>
        <dbReference type="SAM" id="MobiDB-lite"/>
    </source>
</evidence>
<evidence type="ECO:0000313" key="2">
    <source>
        <dbReference type="EMBL" id="KAF2718654.1"/>
    </source>
</evidence>
<dbReference type="EMBL" id="MU003822">
    <property type="protein sequence ID" value="KAF2718654.1"/>
    <property type="molecule type" value="Genomic_DNA"/>
</dbReference>
<feature type="region of interest" description="Disordered" evidence="1">
    <location>
        <begin position="48"/>
        <end position="67"/>
    </location>
</feature>
<gene>
    <name evidence="2" type="ORF">K431DRAFT_287533</name>
</gene>
<accession>A0A9P4Q5R2</accession>
<proteinExistence type="predicted"/>
<sequence length="67" mass="7492">MPWVDSAPTSGCLIHVYKTRLVVFEGEAICKFFLLKNLYLDRILANDPSKRSASAVSRGIPSRPKAR</sequence>
<protein>
    <submittedName>
        <fullName evidence="2">Uncharacterized protein</fullName>
    </submittedName>
</protein>
<reference evidence="2" key="1">
    <citation type="journal article" date="2020" name="Stud. Mycol.">
        <title>101 Dothideomycetes genomes: a test case for predicting lifestyles and emergence of pathogens.</title>
        <authorList>
            <person name="Haridas S."/>
            <person name="Albert R."/>
            <person name="Binder M."/>
            <person name="Bloem J."/>
            <person name="Labutti K."/>
            <person name="Salamov A."/>
            <person name="Andreopoulos B."/>
            <person name="Baker S."/>
            <person name="Barry K."/>
            <person name="Bills G."/>
            <person name="Bluhm B."/>
            <person name="Cannon C."/>
            <person name="Castanera R."/>
            <person name="Culley D."/>
            <person name="Daum C."/>
            <person name="Ezra D."/>
            <person name="Gonzalez J."/>
            <person name="Henrissat B."/>
            <person name="Kuo A."/>
            <person name="Liang C."/>
            <person name="Lipzen A."/>
            <person name="Lutzoni F."/>
            <person name="Magnuson J."/>
            <person name="Mondo S."/>
            <person name="Nolan M."/>
            <person name="Ohm R."/>
            <person name="Pangilinan J."/>
            <person name="Park H.-J."/>
            <person name="Ramirez L."/>
            <person name="Alfaro M."/>
            <person name="Sun H."/>
            <person name="Tritt A."/>
            <person name="Yoshinaga Y."/>
            <person name="Zwiers L.-H."/>
            <person name="Turgeon B."/>
            <person name="Goodwin S."/>
            <person name="Spatafora J."/>
            <person name="Crous P."/>
            <person name="Grigoriev I."/>
        </authorList>
    </citation>
    <scope>NUCLEOTIDE SEQUENCE</scope>
    <source>
        <strain evidence="2">CBS 116435</strain>
    </source>
</reference>
<keyword evidence="3" id="KW-1185">Reference proteome</keyword>
<dbReference type="AlphaFoldDB" id="A0A9P4Q5R2"/>
<dbReference type="Proteomes" id="UP000799441">
    <property type="component" value="Unassembled WGS sequence"/>
</dbReference>